<organism evidence="1 2">
    <name type="scientific">Adhaeribacter terreus</name>
    <dbReference type="NCBI Taxonomy" id="529703"/>
    <lineage>
        <taxon>Bacteria</taxon>
        <taxon>Pseudomonadati</taxon>
        <taxon>Bacteroidota</taxon>
        <taxon>Cytophagia</taxon>
        <taxon>Cytophagales</taxon>
        <taxon>Hymenobacteraceae</taxon>
        <taxon>Adhaeribacter</taxon>
    </lineage>
</organism>
<protein>
    <recommendedName>
        <fullName evidence="3">TonB-dependent receptor plug domain-containing protein</fullName>
    </recommendedName>
</protein>
<name>A0ABW0EDE0_9BACT</name>
<evidence type="ECO:0000313" key="1">
    <source>
        <dbReference type="EMBL" id="MFC5271288.1"/>
    </source>
</evidence>
<sequence length="774" mass="86198">MANAQLVSGVNWQDKLVSDVKQFTQTFVPQKVHLHTASSFYAPYDTVWFKAYLVDVASLFPVNGYEIVTVSLISTGKTAVITQQISAFNGLAAGQLVLPDSLLPGNYTLVAYTHWMRNFSPEFFYKKSLTVIGTATGKSAGAQKQTLAALNFFPESGNLVAGLKSKVGFKALDTQGLGLPVEGQILDEAGKTVVQFKSLQAGMGSFTFTPAAGKKYSAQITLANKQKQTFALPQVMSSGLVLTVAEYTNNSSHISLAVSPDRVKEKFYVVVQSRGFILFLEEMKAGNRMIIDKSELRDGIAQVTVFNETGKPEAERLFFVNNQRRFHIQLTPEQDIYNRREKVKVNVKVTDESGAPLQTEISLAVSDLKQTGSINLQQTIFSNLLLTSDLAGNIENPGFYFNNNLPETREALDNLLLTQGWRRFTWTQIADAGKARPTFKHEPEMVLRGTVENNNYPLAQAVIYLLDHKTGESEVVISDEEGKFSIHSDGNKATQRYAYQVWQNDSFIRNAQIKTDKETEIVWPDFFAVNTSDTLLFQKNIMRSQIEKAYGLKAEKSETTPVETKKWLITAPDKTYVLEKYEALKDFEEVLKEIVPDVRVLTATAEPETRMISKDKRDFFKHPPMYFIDGRPTWNDDLILRLNADLIKEVSIYNSSKTLRQFGSIGNQGVIAIQTKAGNFNSPELDDKYQITVPGVAMAREFYVPPIVNTQSQIPDFRPLLYWNPSLKTDASGNAEVTFPTSDAVSNFRIYAEGISGSGVIGNGSAAFRTAPAE</sequence>
<reference evidence="2" key="1">
    <citation type="journal article" date="2019" name="Int. J. Syst. Evol. Microbiol.">
        <title>The Global Catalogue of Microorganisms (GCM) 10K type strain sequencing project: providing services to taxonomists for standard genome sequencing and annotation.</title>
        <authorList>
            <consortium name="The Broad Institute Genomics Platform"/>
            <consortium name="The Broad Institute Genome Sequencing Center for Infectious Disease"/>
            <person name="Wu L."/>
            <person name="Ma J."/>
        </authorList>
    </citation>
    <scope>NUCLEOTIDE SEQUENCE [LARGE SCALE GENOMIC DNA]</scope>
    <source>
        <strain evidence="2">KACC 12602</strain>
    </source>
</reference>
<dbReference type="Gene3D" id="2.60.40.1930">
    <property type="match status" value="1"/>
</dbReference>
<keyword evidence="2" id="KW-1185">Reference proteome</keyword>
<evidence type="ECO:0008006" key="3">
    <source>
        <dbReference type="Google" id="ProtNLM"/>
    </source>
</evidence>
<proteinExistence type="predicted"/>
<gene>
    <name evidence="1" type="ORF">ACFPIB_11750</name>
</gene>
<comment type="caution">
    <text evidence="1">The sequence shown here is derived from an EMBL/GenBank/DDBJ whole genome shotgun (WGS) entry which is preliminary data.</text>
</comment>
<dbReference type="Proteomes" id="UP001596161">
    <property type="component" value="Unassembled WGS sequence"/>
</dbReference>
<evidence type="ECO:0000313" key="2">
    <source>
        <dbReference type="Proteomes" id="UP001596161"/>
    </source>
</evidence>
<accession>A0ABW0EDE0</accession>
<dbReference type="EMBL" id="JBHSKT010000006">
    <property type="protein sequence ID" value="MFC5271288.1"/>
    <property type="molecule type" value="Genomic_DNA"/>
</dbReference>
<dbReference type="RefSeq" id="WP_378017655.1">
    <property type="nucleotide sequence ID" value="NZ_JBHSKT010000006.1"/>
</dbReference>